<keyword evidence="7" id="KW-1185">Reference proteome</keyword>
<sequence length="391" mass="41486">MLNISVAPQIKSSGESTAALISTGSSGTNTNDAVTEDFGKVLDRQVSEATDKQDKHKQKDATNAADQERSDNTIPEKDKDTDSAADVPADGTNSFVQSLLTDATAAYKTTPSLQAMGTVVNPDAMMAASTLPQGTTSLPADTALPQEGEQIAHAVTPAVNQLLQQGQSQANSVAGNSASLPNNYWQYLGTADSAAYGKFLPPSEMKEDIQLDNAAPIFKTQEEPITTQSFGLNSTTAATSLTAVSSDVKVDAPVGQHRWGGEFAQKVVWLTSQQHQVAEIRLNPAHLGPVEVMLSITQDQATAQFISPHSAVRDAIQEALPRLREMMAESGIQLGNVMVGADSFQQENKQQQAQYAGKDTGSMSGMRQEVTGQVQTAAVPIRHQGLVNTYA</sequence>
<dbReference type="GO" id="GO:0044780">
    <property type="term" value="P:bacterial-type flagellum assembly"/>
    <property type="evidence" value="ECO:0007669"/>
    <property type="project" value="InterPro"/>
</dbReference>
<proteinExistence type="inferred from homology"/>
<dbReference type="PRINTS" id="PR01007">
    <property type="entry name" value="FLGHOOKFLIK"/>
</dbReference>
<evidence type="ECO:0000259" key="5">
    <source>
        <dbReference type="Pfam" id="PF02120"/>
    </source>
</evidence>
<evidence type="ECO:0000313" key="7">
    <source>
        <dbReference type="Proteomes" id="UP000198814"/>
    </source>
</evidence>
<dbReference type="PANTHER" id="PTHR37533">
    <property type="entry name" value="FLAGELLAR HOOK-LENGTH CONTROL PROTEIN"/>
    <property type="match status" value="1"/>
</dbReference>
<dbReference type="Pfam" id="PF02120">
    <property type="entry name" value="Flg_hook"/>
    <property type="match status" value="1"/>
</dbReference>
<accession>A0A1H8L0I7</accession>
<dbReference type="GO" id="GO:0009424">
    <property type="term" value="C:bacterial-type flagellum hook"/>
    <property type="evidence" value="ECO:0007669"/>
    <property type="project" value="InterPro"/>
</dbReference>
<reference evidence="7" key="1">
    <citation type="submission" date="2016-10" db="EMBL/GenBank/DDBJ databases">
        <authorList>
            <person name="Varghese N."/>
            <person name="Submissions S."/>
        </authorList>
    </citation>
    <scope>NUCLEOTIDE SEQUENCE [LARGE SCALE GENOMIC DNA]</scope>
    <source>
        <strain evidence="7">Nm76</strain>
    </source>
</reference>
<dbReference type="Gene3D" id="3.30.750.140">
    <property type="match status" value="1"/>
</dbReference>
<dbReference type="InterPro" id="IPR052563">
    <property type="entry name" value="FliK"/>
</dbReference>
<dbReference type="OrthoDB" id="8596319at2"/>
<evidence type="ECO:0000256" key="4">
    <source>
        <dbReference type="SAM" id="MobiDB-lite"/>
    </source>
</evidence>
<dbReference type="CDD" id="cd17470">
    <property type="entry name" value="T3SS_Flik_C"/>
    <property type="match status" value="1"/>
</dbReference>
<feature type="compositionally biased region" description="Basic and acidic residues" evidence="4">
    <location>
        <begin position="37"/>
        <end position="82"/>
    </location>
</feature>
<evidence type="ECO:0000313" key="6">
    <source>
        <dbReference type="EMBL" id="SEN98657.1"/>
    </source>
</evidence>
<dbReference type="PANTHER" id="PTHR37533:SF2">
    <property type="entry name" value="FLAGELLAR HOOK-LENGTH CONTROL PROTEIN"/>
    <property type="match status" value="1"/>
</dbReference>
<evidence type="ECO:0000256" key="3">
    <source>
        <dbReference type="ARBA" id="ARBA00022795"/>
    </source>
</evidence>
<dbReference type="InterPro" id="IPR001635">
    <property type="entry name" value="Flag_hook_Flik"/>
</dbReference>
<keyword evidence="3" id="KW-1005">Bacterial flagellum biogenesis</keyword>
<name>A0A1H8L0I7_9PROT</name>
<keyword evidence="6" id="KW-0969">Cilium</keyword>
<dbReference type="AlphaFoldDB" id="A0A1H8L0I7"/>
<dbReference type="EMBL" id="FODO01000003">
    <property type="protein sequence ID" value="SEN98657.1"/>
    <property type="molecule type" value="Genomic_DNA"/>
</dbReference>
<comment type="similarity">
    <text evidence="2">Belongs to the FliK family.</text>
</comment>
<keyword evidence="6" id="KW-0282">Flagellum</keyword>
<feature type="region of interest" description="Disordered" evidence="4">
    <location>
        <begin position="1"/>
        <end position="90"/>
    </location>
</feature>
<protein>
    <submittedName>
        <fullName evidence="6">Flagellar hook-length control protein FliK</fullName>
    </submittedName>
</protein>
<keyword evidence="6" id="KW-0966">Cell projection</keyword>
<dbReference type="InterPro" id="IPR021136">
    <property type="entry name" value="Flagellar_hook_control-like_C"/>
</dbReference>
<dbReference type="InterPro" id="IPR038610">
    <property type="entry name" value="FliK-like_C_sf"/>
</dbReference>
<feature type="compositionally biased region" description="Polar residues" evidence="4">
    <location>
        <begin position="10"/>
        <end position="33"/>
    </location>
</feature>
<feature type="domain" description="Flagellar hook-length control protein-like C-terminal" evidence="5">
    <location>
        <begin position="265"/>
        <end position="346"/>
    </location>
</feature>
<evidence type="ECO:0000256" key="1">
    <source>
        <dbReference type="ARBA" id="ARBA00003944"/>
    </source>
</evidence>
<organism evidence="6 7">
    <name type="scientific">Nitrosomonas oligotropha</name>
    <dbReference type="NCBI Taxonomy" id="42354"/>
    <lineage>
        <taxon>Bacteria</taxon>
        <taxon>Pseudomonadati</taxon>
        <taxon>Pseudomonadota</taxon>
        <taxon>Betaproteobacteria</taxon>
        <taxon>Nitrosomonadales</taxon>
        <taxon>Nitrosomonadaceae</taxon>
        <taxon>Nitrosomonas</taxon>
    </lineage>
</organism>
<dbReference type="STRING" id="42354.SAMN05216333_10312"/>
<dbReference type="RefSeq" id="WP_090315380.1">
    <property type="nucleotide sequence ID" value="NZ_FNOE01000002.1"/>
</dbReference>
<comment type="function">
    <text evidence="1">Controls the length of the flagellar hook.</text>
</comment>
<gene>
    <name evidence="6" type="ORF">SAMN05216333_10312</name>
</gene>
<evidence type="ECO:0000256" key="2">
    <source>
        <dbReference type="ARBA" id="ARBA00009149"/>
    </source>
</evidence>
<dbReference type="Proteomes" id="UP000198814">
    <property type="component" value="Unassembled WGS sequence"/>
</dbReference>